<keyword evidence="13" id="KW-0472">Membrane</keyword>
<accession>A0ABD1DGW9</accession>
<gene>
    <name evidence="17" type="ORF">pipiens_002298</name>
</gene>
<dbReference type="FunFam" id="1.10.630.10:FF:000042">
    <property type="entry name" value="Cytochrome P450"/>
    <property type="match status" value="1"/>
</dbReference>
<protein>
    <recommendedName>
        <fullName evidence="16">CRAL-TRIO domain-containing protein</fullName>
    </recommendedName>
</protein>
<dbReference type="AlphaFoldDB" id="A0ABD1DGW9"/>
<evidence type="ECO:0000256" key="9">
    <source>
        <dbReference type="ARBA" id="ARBA00022848"/>
    </source>
</evidence>
<keyword evidence="6 14" id="KW-0349">Heme</keyword>
<reference evidence="17 18" key="1">
    <citation type="submission" date="2024-05" db="EMBL/GenBank/DDBJ databases">
        <title>Culex pipiens pipiens assembly and annotation.</title>
        <authorList>
            <person name="Alout H."/>
            <person name="Durand T."/>
        </authorList>
    </citation>
    <scope>NUCLEOTIDE SEQUENCE [LARGE SCALE GENOMIC DNA]</scope>
    <source>
        <strain evidence="17">HA-2024</strain>
        <tissue evidence="17">Whole body</tissue>
    </source>
</reference>
<keyword evidence="11 14" id="KW-0408">Iron</keyword>
<dbReference type="CDD" id="cd11056">
    <property type="entry name" value="CYP6-like"/>
    <property type="match status" value="1"/>
</dbReference>
<dbReference type="Pfam" id="PF00067">
    <property type="entry name" value="p450"/>
    <property type="match status" value="1"/>
</dbReference>
<evidence type="ECO:0000256" key="13">
    <source>
        <dbReference type="ARBA" id="ARBA00023136"/>
    </source>
</evidence>
<dbReference type="Gene3D" id="1.10.630.10">
    <property type="entry name" value="Cytochrome P450"/>
    <property type="match status" value="1"/>
</dbReference>
<dbReference type="PANTHER" id="PTHR24292:SF54">
    <property type="entry name" value="CYP9F3-RELATED"/>
    <property type="match status" value="1"/>
</dbReference>
<dbReference type="PROSITE" id="PS50191">
    <property type="entry name" value="CRAL_TRIO"/>
    <property type="match status" value="1"/>
</dbReference>
<comment type="cofactor">
    <cofactor evidence="1 14">
        <name>heme</name>
        <dbReference type="ChEBI" id="CHEBI:30413"/>
    </cofactor>
</comment>
<dbReference type="EMBL" id="JBEHCU010005704">
    <property type="protein sequence ID" value="KAL1398952.1"/>
    <property type="molecule type" value="Genomic_DNA"/>
</dbReference>
<evidence type="ECO:0000313" key="17">
    <source>
        <dbReference type="EMBL" id="KAL1398952.1"/>
    </source>
</evidence>
<dbReference type="PROSITE" id="PS00086">
    <property type="entry name" value="CYTOCHROME_P450"/>
    <property type="match status" value="1"/>
</dbReference>
<dbReference type="PRINTS" id="PR00385">
    <property type="entry name" value="P450"/>
</dbReference>
<dbReference type="InterPro" id="IPR001251">
    <property type="entry name" value="CRAL-TRIO_dom"/>
</dbReference>
<organism evidence="17 18">
    <name type="scientific">Culex pipiens pipiens</name>
    <name type="common">Northern house mosquito</name>
    <dbReference type="NCBI Taxonomy" id="38569"/>
    <lineage>
        <taxon>Eukaryota</taxon>
        <taxon>Metazoa</taxon>
        <taxon>Ecdysozoa</taxon>
        <taxon>Arthropoda</taxon>
        <taxon>Hexapoda</taxon>
        <taxon>Insecta</taxon>
        <taxon>Pterygota</taxon>
        <taxon>Neoptera</taxon>
        <taxon>Endopterygota</taxon>
        <taxon>Diptera</taxon>
        <taxon>Nematocera</taxon>
        <taxon>Culicoidea</taxon>
        <taxon>Culicidae</taxon>
        <taxon>Culicinae</taxon>
        <taxon>Culicini</taxon>
        <taxon>Culex</taxon>
        <taxon>Culex</taxon>
    </lineage>
</organism>
<name>A0ABD1DGW9_CULPP</name>
<feature type="domain" description="CRAL-TRIO" evidence="16">
    <location>
        <begin position="534"/>
        <end position="656"/>
    </location>
</feature>
<evidence type="ECO:0000256" key="15">
    <source>
        <dbReference type="RuleBase" id="RU000461"/>
    </source>
</evidence>
<evidence type="ECO:0000313" key="18">
    <source>
        <dbReference type="Proteomes" id="UP001562425"/>
    </source>
</evidence>
<dbReference type="InterPro" id="IPR001128">
    <property type="entry name" value="Cyt_P450"/>
</dbReference>
<dbReference type="Gene3D" id="3.40.525.10">
    <property type="entry name" value="CRAL-TRIO lipid binding domain"/>
    <property type="match status" value="1"/>
</dbReference>
<evidence type="ECO:0000256" key="8">
    <source>
        <dbReference type="ARBA" id="ARBA00022824"/>
    </source>
</evidence>
<dbReference type="GO" id="GO:0005789">
    <property type="term" value="C:endoplasmic reticulum membrane"/>
    <property type="evidence" value="ECO:0007669"/>
    <property type="project" value="UniProtKB-SubCell"/>
</dbReference>
<comment type="function">
    <text evidence="2">May be involved in the metabolism of insect hormones and in the breakdown of synthetic insecticides.</text>
</comment>
<dbReference type="SMART" id="SM00516">
    <property type="entry name" value="SEC14"/>
    <property type="match status" value="1"/>
</dbReference>
<evidence type="ECO:0000256" key="11">
    <source>
        <dbReference type="ARBA" id="ARBA00023004"/>
    </source>
</evidence>
<sequence>MTSLEWLLLLVPTAIYLFYRWSVATFDYFEKRGVPFVKPVPLLGGMWNFLSGKMHMVDAGSLGYEMFPDSRFSGFFAFRKPGYLIHDPELVKQITIKDFDHFADHTNVVPIEADPVIGRALFFTEGTRWKHGRSGLSPAFTGSKMRNMFALLSNYTDGAMGRLVDDARRDGGLELEMRDLFQKLGNDVTTSLSFGVEIDSVHNPNNEFMRRGKELIATDGIQGLKFLMLTVLPKSFFRILKIRIFPKEATDFYVDVISKTIKQREEHNIVRPDFIHLLVQGRKNELKMEQADDQLKSAGFSTVEEHLQSSTENSQYSDLDITAAAASFFFGGLETTTTVICFALYEMSQNPNVKQKLQAEIDQVKEQLSTTDSKLSYEVLQNMKYLDMVVSETLRRWAPLGLTNRACTKPYTIEDNNGTKVTIQVGDLIQIPIQSIHRDYRFYPDPYKFDPERFSEENKANINRNAFLPFGSGPRNCIGSRLALMQTKCFLYYTLANFELELCPKTDVPIKLNKRSVSLDTLKKWKPSKVPLNDLFRAMQVALEAGMDEPRTQLNGSIVLLDMDGLSLTQILQFTPRFAAMAVEWVQECTAMRLKAIHIVNNSYLFNMLFTIFKPFLSDKLRKRIIFHNKDWRSLTSHVDPACLRPRYGGTLDAPDFEGNLVGELLVMYMKDFELANSYGYTKKESS</sequence>
<evidence type="ECO:0000256" key="10">
    <source>
        <dbReference type="ARBA" id="ARBA00023002"/>
    </source>
</evidence>
<evidence type="ECO:0000256" key="6">
    <source>
        <dbReference type="ARBA" id="ARBA00022617"/>
    </source>
</evidence>
<feature type="binding site" description="axial binding residue" evidence="14">
    <location>
        <position position="477"/>
    </location>
    <ligand>
        <name>heme</name>
        <dbReference type="ChEBI" id="CHEBI:30413"/>
    </ligand>
    <ligandPart>
        <name>Fe</name>
        <dbReference type="ChEBI" id="CHEBI:18248"/>
    </ligandPart>
</feature>
<keyword evidence="7 14" id="KW-0479">Metal-binding</keyword>
<comment type="similarity">
    <text evidence="5 15">Belongs to the cytochrome P450 family.</text>
</comment>
<comment type="subcellular location">
    <subcellularLocation>
        <location evidence="4">Endoplasmic reticulum membrane</location>
        <topology evidence="4">Peripheral membrane protein</topology>
    </subcellularLocation>
    <subcellularLocation>
        <location evidence="3">Microsome membrane</location>
        <topology evidence="3">Peripheral membrane protein</topology>
    </subcellularLocation>
</comment>
<dbReference type="PANTHER" id="PTHR24292">
    <property type="entry name" value="CYTOCHROME P450"/>
    <property type="match status" value="1"/>
</dbReference>
<dbReference type="Proteomes" id="UP001562425">
    <property type="component" value="Unassembled WGS sequence"/>
</dbReference>
<keyword evidence="10 15" id="KW-0560">Oxidoreductase</keyword>
<dbReference type="SUPFAM" id="SSF52087">
    <property type="entry name" value="CRAL/TRIO domain"/>
    <property type="match status" value="1"/>
</dbReference>
<comment type="caution">
    <text evidence="17">The sequence shown here is derived from an EMBL/GenBank/DDBJ whole genome shotgun (WGS) entry which is preliminary data.</text>
</comment>
<evidence type="ECO:0000256" key="1">
    <source>
        <dbReference type="ARBA" id="ARBA00001971"/>
    </source>
</evidence>
<proteinExistence type="inferred from homology"/>
<evidence type="ECO:0000256" key="4">
    <source>
        <dbReference type="ARBA" id="ARBA00004406"/>
    </source>
</evidence>
<dbReference type="SUPFAM" id="SSF48264">
    <property type="entry name" value="Cytochrome P450"/>
    <property type="match status" value="1"/>
</dbReference>
<dbReference type="GO" id="GO:0046872">
    <property type="term" value="F:metal ion binding"/>
    <property type="evidence" value="ECO:0007669"/>
    <property type="project" value="UniProtKB-KW"/>
</dbReference>
<evidence type="ECO:0000256" key="7">
    <source>
        <dbReference type="ARBA" id="ARBA00022723"/>
    </source>
</evidence>
<dbReference type="GO" id="GO:0004497">
    <property type="term" value="F:monooxygenase activity"/>
    <property type="evidence" value="ECO:0007669"/>
    <property type="project" value="UniProtKB-KW"/>
</dbReference>
<evidence type="ECO:0000256" key="12">
    <source>
        <dbReference type="ARBA" id="ARBA00023033"/>
    </source>
</evidence>
<evidence type="ECO:0000256" key="5">
    <source>
        <dbReference type="ARBA" id="ARBA00010617"/>
    </source>
</evidence>
<keyword evidence="9" id="KW-0492">Microsome</keyword>
<dbReference type="InterPro" id="IPR017972">
    <property type="entry name" value="Cyt_P450_CS"/>
</dbReference>
<dbReference type="InterPro" id="IPR036865">
    <property type="entry name" value="CRAL-TRIO_dom_sf"/>
</dbReference>
<keyword evidence="18" id="KW-1185">Reference proteome</keyword>
<dbReference type="PRINTS" id="PR00463">
    <property type="entry name" value="EP450I"/>
</dbReference>
<dbReference type="InterPro" id="IPR050476">
    <property type="entry name" value="Insect_CytP450_Detox"/>
</dbReference>
<evidence type="ECO:0000259" key="16">
    <source>
        <dbReference type="PROSITE" id="PS50191"/>
    </source>
</evidence>
<keyword evidence="8" id="KW-0256">Endoplasmic reticulum</keyword>
<dbReference type="InterPro" id="IPR002401">
    <property type="entry name" value="Cyt_P450_E_grp-I"/>
</dbReference>
<evidence type="ECO:0000256" key="2">
    <source>
        <dbReference type="ARBA" id="ARBA00003690"/>
    </source>
</evidence>
<dbReference type="InterPro" id="IPR036396">
    <property type="entry name" value="Cyt_P450_sf"/>
</dbReference>
<evidence type="ECO:0000256" key="14">
    <source>
        <dbReference type="PIRSR" id="PIRSR602401-1"/>
    </source>
</evidence>
<keyword evidence="12 15" id="KW-0503">Monooxygenase</keyword>
<dbReference type="CDD" id="cd00170">
    <property type="entry name" value="SEC14"/>
    <property type="match status" value="1"/>
</dbReference>
<evidence type="ECO:0000256" key="3">
    <source>
        <dbReference type="ARBA" id="ARBA00004174"/>
    </source>
</evidence>